<evidence type="ECO:0000313" key="11">
    <source>
        <dbReference type="EMBL" id="MBT1446547.1"/>
    </source>
</evidence>
<dbReference type="PANTHER" id="PTHR38042:SF1">
    <property type="entry name" value="UROPORPHYRINOGEN-III SYNTHASE, CHLOROPLASTIC"/>
    <property type="match status" value="1"/>
</dbReference>
<keyword evidence="4 9" id="KW-0456">Lyase</keyword>
<dbReference type="RefSeq" id="WP_214508746.1">
    <property type="nucleotide sequence ID" value="NZ_JAHEPS010000015.1"/>
</dbReference>
<sequence>MKVLLTRPEGKNGAMTEALNAQGISHLVQPLLAVEPIAVTDEQLGYFYGADILIFISTSAVQFASAWLTDSNEWPAGLPPVFAVGDATAEALLALGVPNQRAPDDSQATEGLLTLPGLADVDDKCICIVRGVGGREAMAEALQRRGAQVQYLEVYRRACPKLDGEQLCRDWQAFGIDTIVVTSGEVLENLINLVPKDSFAWLGSCHIIVPSARVELRARELGLDIVTNAGAANQTAVLEALAM</sequence>
<dbReference type="EC" id="4.2.1.75" evidence="3 9"/>
<evidence type="ECO:0000256" key="8">
    <source>
        <dbReference type="ARBA" id="ARBA00048617"/>
    </source>
</evidence>
<comment type="catalytic activity">
    <reaction evidence="8 9">
        <text>hydroxymethylbilane = uroporphyrinogen III + H2O</text>
        <dbReference type="Rhea" id="RHEA:18965"/>
        <dbReference type="ChEBI" id="CHEBI:15377"/>
        <dbReference type="ChEBI" id="CHEBI:57308"/>
        <dbReference type="ChEBI" id="CHEBI:57845"/>
        <dbReference type="EC" id="4.2.1.75"/>
    </reaction>
</comment>
<dbReference type="EMBL" id="JAHEPS010000015">
    <property type="protein sequence ID" value="MBT1446547.1"/>
    <property type="molecule type" value="Genomic_DNA"/>
</dbReference>
<comment type="similarity">
    <text evidence="2 9">Belongs to the uroporphyrinogen-III synthase family.</text>
</comment>
<evidence type="ECO:0000259" key="10">
    <source>
        <dbReference type="Pfam" id="PF02602"/>
    </source>
</evidence>
<reference evidence="11 12" key="1">
    <citation type="submission" date="2021-05" db="EMBL/GenBank/DDBJ databases">
        <title>Shewanella sp. JM162201.</title>
        <authorList>
            <person name="Xu S."/>
            <person name="Li A."/>
        </authorList>
    </citation>
    <scope>NUCLEOTIDE SEQUENCE [LARGE SCALE GENOMIC DNA]</scope>
    <source>
        <strain evidence="11 12">JM162201</strain>
    </source>
</reference>
<evidence type="ECO:0000313" key="12">
    <source>
        <dbReference type="Proteomes" id="UP001195903"/>
    </source>
</evidence>
<comment type="caution">
    <text evidence="11">The sequence shown here is derived from an EMBL/GenBank/DDBJ whole genome shotgun (WGS) entry which is preliminary data.</text>
</comment>
<protein>
    <recommendedName>
        <fullName evidence="7 9">Uroporphyrinogen-III synthase</fullName>
        <ecNumber evidence="3 9">4.2.1.75</ecNumber>
    </recommendedName>
</protein>
<evidence type="ECO:0000256" key="7">
    <source>
        <dbReference type="ARBA" id="ARBA00040167"/>
    </source>
</evidence>
<organism evidence="11 12">
    <name type="scientific">Shewanella jiangmenensis</name>
    <dbReference type="NCBI Taxonomy" id="2837387"/>
    <lineage>
        <taxon>Bacteria</taxon>
        <taxon>Pseudomonadati</taxon>
        <taxon>Pseudomonadota</taxon>
        <taxon>Gammaproteobacteria</taxon>
        <taxon>Alteromonadales</taxon>
        <taxon>Shewanellaceae</taxon>
        <taxon>Shewanella</taxon>
    </lineage>
</organism>
<dbReference type="CDD" id="cd06578">
    <property type="entry name" value="HemD"/>
    <property type="match status" value="1"/>
</dbReference>
<evidence type="ECO:0000256" key="9">
    <source>
        <dbReference type="RuleBase" id="RU366031"/>
    </source>
</evidence>
<keyword evidence="12" id="KW-1185">Reference proteome</keyword>
<evidence type="ECO:0000256" key="1">
    <source>
        <dbReference type="ARBA" id="ARBA00004772"/>
    </source>
</evidence>
<name>A0ABS5V7Z7_9GAMM</name>
<dbReference type="Pfam" id="PF02602">
    <property type="entry name" value="HEM4"/>
    <property type="match status" value="1"/>
</dbReference>
<comment type="pathway">
    <text evidence="1 9">Porphyrin-containing compound metabolism; protoporphyrin-IX biosynthesis; coproporphyrinogen-III from 5-aminolevulinate: step 3/4.</text>
</comment>
<accession>A0ABS5V7Z7</accession>
<evidence type="ECO:0000256" key="4">
    <source>
        <dbReference type="ARBA" id="ARBA00023239"/>
    </source>
</evidence>
<dbReference type="InterPro" id="IPR039793">
    <property type="entry name" value="UROS/Hem4"/>
</dbReference>
<proteinExistence type="inferred from homology"/>
<dbReference type="SUPFAM" id="SSF69618">
    <property type="entry name" value="HemD-like"/>
    <property type="match status" value="1"/>
</dbReference>
<evidence type="ECO:0000256" key="2">
    <source>
        <dbReference type="ARBA" id="ARBA00008133"/>
    </source>
</evidence>
<comment type="function">
    <text evidence="6 9">Catalyzes cyclization of the linear tetrapyrrole, hydroxymethylbilane, to the macrocyclic uroporphyrinogen III.</text>
</comment>
<dbReference type="InterPro" id="IPR036108">
    <property type="entry name" value="4pyrrol_syn_uPrphyn_synt_sf"/>
</dbReference>
<evidence type="ECO:0000256" key="5">
    <source>
        <dbReference type="ARBA" id="ARBA00023244"/>
    </source>
</evidence>
<dbReference type="Proteomes" id="UP001195903">
    <property type="component" value="Unassembled WGS sequence"/>
</dbReference>
<keyword evidence="5 9" id="KW-0627">Porphyrin biosynthesis</keyword>
<feature type="domain" description="Tetrapyrrole biosynthesis uroporphyrinogen III synthase" evidence="10">
    <location>
        <begin position="14"/>
        <end position="229"/>
    </location>
</feature>
<evidence type="ECO:0000256" key="3">
    <source>
        <dbReference type="ARBA" id="ARBA00013109"/>
    </source>
</evidence>
<dbReference type="Gene3D" id="3.40.50.10090">
    <property type="match status" value="2"/>
</dbReference>
<dbReference type="InterPro" id="IPR003754">
    <property type="entry name" value="4pyrrol_synth_uPrphyn_synth"/>
</dbReference>
<dbReference type="PANTHER" id="PTHR38042">
    <property type="entry name" value="UROPORPHYRINOGEN-III SYNTHASE, CHLOROPLASTIC"/>
    <property type="match status" value="1"/>
</dbReference>
<evidence type="ECO:0000256" key="6">
    <source>
        <dbReference type="ARBA" id="ARBA00037589"/>
    </source>
</evidence>
<gene>
    <name evidence="11" type="ORF">KJI95_18795</name>
</gene>